<gene>
    <name evidence="1" type="ORF">RF55_16744</name>
</gene>
<dbReference type="OrthoDB" id="65481at2759"/>
<dbReference type="GO" id="GO:0016301">
    <property type="term" value="F:kinase activity"/>
    <property type="evidence" value="ECO:0007669"/>
    <property type="project" value="UniProtKB-KW"/>
</dbReference>
<reference evidence="1 2" key="1">
    <citation type="submission" date="2015-04" db="EMBL/GenBank/DDBJ databases">
        <title>Lasius niger genome sequencing.</title>
        <authorList>
            <person name="Konorov E.A."/>
            <person name="Nikitin M.A."/>
            <person name="Kirill M.V."/>
            <person name="Chang P."/>
        </authorList>
    </citation>
    <scope>NUCLEOTIDE SEQUENCE [LARGE SCALE GENOMIC DNA]</scope>
    <source>
        <tissue evidence="1">Whole</tissue>
    </source>
</reference>
<accession>A0A0J7K3S9</accession>
<sequence>MYYFKVQAHNKGGAGSYTKFIDVSIMHENPVPLLLVSTWIGVQILDLDLQIHFKLNEYNPYREIAYSALEHKIYGITSTWRLMIWDFNRVHLNFRDSSSSHHPVDVTTGYNLATTIYVISVSYLTCSDNDLNKLEEFKVQTYEWYYEIHNLMPLTEYTLKLALNNFYVDKLSMGLQFGAEVKQSTTGKLNALEEVMIQVLTPNMPAIY</sequence>
<comment type="caution">
    <text evidence="1">The sequence shown here is derived from an EMBL/GenBank/DDBJ whole genome shotgun (WGS) entry which is preliminary data.</text>
</comment>
<protein>
    <submittedName>
        <fullName evidence="1">Proto-oncogene tyrosine-protein kinase ros</fullName>
    </submittedName>
</protein>
<proteinExistence type="predicted"/>
<dbReference type="AlphaFoldDB" id="A0A0J7K3S9"/>
<dbReference type="STRING" id="67767.A0A0J7K3S9"/>
<keyword evidence="1" id="KW-0418">Kinase</keyword>
<evidence type="ECO:0000313" key="1">
    <source>
        <dbReference type="EMBL" id="KMQ85002.1"/>
    </source>
</evidence>
<keyword evidence="1" id="KW-0808">Transferase</keyword>
<evidence type="ECO:0000313" key="2">
    <source>
        <dbReference type="Proteomes" id="UP000036403"/>
    </source>
</evidence>
<dbReference type="EMBL" id="LBMM01014902">
    <property type="protein sequence ID" value="KMQ85002.1"/>
    <property type="molecule type" value="Genomic_DNA"/>
</dbReference>
<dbReference type="PaxDb" id="67767-A0A0J7K3S9"/>
<organism evidence="1 2">
    <name type="scientific">Lasius niger</name>
    <name type="common">Black garden ant</name>
    <dbReference type="NCBI Taxonomy" id="67767"/>
    <lineage>
        <taxon>Eukaryota</taxon>
        <taxon>Metazoa</taxon>
        <taxon>Ecdysozoa</taxon>
        <taxon>Arthropoda</taxon>
        <taxon>Hexapoda</taxon>
        <taxon>Insecta</taxon>
        <taxon>Pterygota</taxon>
        <taxon>Neoptera</taxon>
        <taxon>Endopterygota</taxon>
        <taxon>Hymenoptera</taxon>
        <taxon>Apocrita</taxon>
        <taxon>Aculeata</taxon>
        <taxon>Formicoidea</taxon>
        <taxon>Formicidae</taxon>
        <taxon>Formicinae</taxon>
        <taxon>Lasius</taxon>
        <taxon>Lasius</taxon>
    </lineage>
</organism>
<keyword evidence="2" id="KW-1185">Reference proteome</keyword>
<dbReference type="Proteomes" id="UP000036403">
    <property type="component" value="Unassembled WGS sequence"/>
</dbReference>
<name>A0A0J7K3S9_LASNI</name>